<keyword evidence="3" id="KW-0975">Bacterial flagellum</keyword>
<comment type="caution">
    <text evidence="6">The sequence shown here is derived from an EMBL/GenBank/DDBJ whole genome shotgun (WGS) entry which is preliminary data.</text>
</comment>
<dbReference type="InterPro" id="IPR046358">
    <property type="entry name" value="Flagellin_C"/>
</dbReference>
<dbReference type="GO" id="GO:0071973">
    <property type="term" value="P:bacterial-type flagellum-dependent cell motility"/>
    <property type="evidence" value="ECO:0007669"/>
    <property type="project" value="InterPro"/>
</dbReference>
<evidence type="ECO:0000313" key="7">
    <source>
        <dbReference type="Proteomes" id="UP000451860"/>
    </source>
</evidence>
<organism evidence="6 7">
    <name type="scientific">Georgenia thermotolerans</name>
    <dbReference type="NCBI Taxonomy" id="527326"/>
    <lineage>
        <taxon>Bacteria</taxon>
        <taxon>Bacillati</taxon>
        <taxon>Actinomycetota</taxon>
        <taxon>Actinomycetes</taxon>
        <taxon>Micrococcales</taxon>
        <taxon>Bogoriellaceae</taxon>
        <taxon>Georgenia</taxon>
    </lineage>
</organism>
<dbReference type="PANTHER" id="PTHR42792">
    <property type="entry name" value="FLAGELLIN"/>
    <property type="match status" value="1"/>
</dbReference>
<reference evidence="6 7" key="1">
    <citation type="submission" date="2019-10" db="EMBL/GenBank/DDBJ databases">
        <title>Georgenia wutianyii sp. nov. and Georgenia yuyongxinii sp. nov. isolated from plateau pika (Ochotona curzoniae) in the Qinghai-Tibet plateau of China.</title>
        <authorList>
            <person name="Tian Z."/>
        </authorList>
    </citation>
    <scope>NUCLEOTIDE SEQUENCE [LARGE SCALE GENOMIC DNA]</scope>
    <source>
        <strain evidence="6 7">DSM 21501</strain>
    </source>
</reference>
<keyword evidence="7" id="KW-1185">Reference proteome</keyword>
<dbReference type="GO" id="GO:0009424">
    <property type="term" value="C:bacterial-type flagellum hook"/>
    <property type="evidence" value="ECO:0007669"/>
    <property type="project" value="InterPro"/>
</dbReference>
<evidence type="ECO:0000259" key="4">
    <source>
        <dbReference type="Pfam" id="PF00669"/>
    </source>
</evidence>
<feature type="domain" description="Flagellin N-terminal" evidence="4">
    <location>
        <begin position="8"/>
        <end position="141"/>
    </location>
</feature>
<name>A0A7J5UNW6_9MICO</name>
<dbReference type="PANTHER" id="PTHR42792:SF1">
    <property type="entry name" value="FLAGELLAR HOOK-ASSOCIATED PROTEIN 3"/>
    <property type="match status" value="1"/>
</dbReference>
<dbReference type="Gene3D" id="1.20.1330.10">
    <property type="entry name" value="f41 fragment of flagellin, N-terminal domain"/>
    <property type="match status" value="1"/>
</dbReference>
<sequence length="311" mass="32959">MIGRVTQQGLKQATLANLQSNLSRMSQLQEQLSSGKRIMKASDDPAGMVDAMRIRGDQRANAQYVRNAGDGVGWLSTVDKALQGSTALLTRARNLTIQGSNAGALGAAAREALATEIEATAEAIREQANSTYLGRTVFAGTSSAGEAFNAGGTFVGDPVSPVARRISDNTTVRVDSNGKTVFGENAWPAGKAPGELTPVEAEGVSVFALLNQLAADLRAGNSVNGYLDHIDIRMDAMLKEVAAVGTRYNQVLQAQETLADDKVRLKGHLTDVEDVDLAETIVELKAQEIAYQSALSATSRALQPSLLDFLR</sequence>
<dbReference type="GO" id="GO:0005198">
    <property type="term" value="F:structural molecule activity"/>
    <property type="evidence" value="ECO:0007669"/>
    <property type="project" value="InterPro"/>
</dbReference>
<feature type="domain" description="Flagellin C-terminal" evidence="5">
    <location>
        <begin position="228"/>
        <end position="310"/>
    </location>
</feature>
<evidence type="ECO:0000256" key="1">
    <source>
        <dbReference type="ARBA" id="ARBA00004365"/>
    </source>
</evidence>
<keyword evidence="6" id="KW-0966">Cell projection</keyword>
<keyword evidence="6" id="KW-0969">Cilium</keyword>
<evidence type="ECO:0000256" key="3">
    <source>
        <dbReference type="ARBA" id="ARBA00023143"/>
    </source>
</evidence>
<dbReference type="SUPFAM" id="SSF64518">
    <property type="entry name" value="Phase 1 flagellin"/>
    <property type="match status" value="1"/>
</dbReference>
<dbReference type="RefSeq" id="WP_152204347.1">
    <property type="nucleotide sequence ID" value="NZ_VUKF01000050.1"/>
</dbReference>
<protein>
    <submittedName>
        <fullName evidence="6">Flagellar hook-associated protein 3</fullName>
    </submittedName>
</protein>
<keyword evidence="6" id="KW-0282">Flagellum</keyword>
<dbReference type="InterPro" id="IPR001492">
    <property type="entry name" value="Flagellin"/>
</dbReference>
<evidence type="ECO:0000256" key="2">
    <source>
        <dbReference type="ARBA" id="ARBA00005709"/>
    </source>
</evidence>
<comment type="similarity">
    <text evidence="2">Belongs to the bacterial flagellin family.</text>
</comment>
<dbReference type="InterPro" id="IPR013384">
    <property type="entry name" value="Flagell_FlgL"/>
</dbReference>
<dbReference type="OrthoDB" id="9758307at2"/>
<evidence type="ECO:0000313" key="6">
    <source>
        <dbReference type="EMBL" id="KAE8764075.1"/>
    </source>
</evidence>
<dbReference type="Pfam" id="PF00700">
    <property type="entry name" value="Flagellin_C"/>
    <property type="match status" value="1"/>
</dbReference>
<dbReference type="PRINTS" id="PR00207">
    <property type="entry name" value="FLAGELLIN"/>
</dbReference>
<dbReference type="NCBIfam" id="TIGR02550">
    <property type="entry name" value="flagell_flgL"/>
    <property type="match status" value="1"/>
</dbReference>
<dbReference type="Proteomes" id="UP000451860">
    <property type="component" value="Unassembled WGS sequence"/>
</dbReference>
<evidence type="ECO:0000259" key="5">
    <source>
        <dbReference type="Pfam" id="PF00700"/>
    </source>
</evidence>
<accession>A0A7J5UNW6</accession>
<dbReference type="EMBL" id="WHJE01000044">
    <property type="protein sequence ID" value="KAE8764075.1"/>
    <property type="molecule type" value="Genomic_DNA"/>
</dbReference>
<proteinExistence type="inferred from homology"/>
<dbReference type="Pfam" id="PF00669">
    <property type="entry name" value="Flagellin_N"/>
    <property type="match status" value="1"/>
</dbReference>
<dbReference type="AlphaFoldDB" id="A0A7J5UNW6"/>
<comment type="subcellular location">
    <subcellularLocation>
        <location evidence="1">Bacterial flagellum</location>
    </subcellularLocation>
</comment>
<dbReference type="InterPro" id="IPR001029">
    <property type="entry name" value="Flagellin_N"/>
</dbReference>
<gene>
    <name evidence="6" type="primary">flgL</name>
    <name evidence="6" type="ORF">GB883_10825</name>
</gene>